<keyword evidence="2" id="KW-1185">Reference proteome</keyword>
<dbReference type="AlphaFoldDB" id="A0AAV6U758"/>
<proteinExistence type="predicted"/>
<organism evidence="1 2">
    <name type="scientific">Oedothorax gibbosus</name>
    <dbReference type="NCBI Taxonomy" id="931172"/>
    <lineage>
        <taxon>Eukaryota</taxon>
        <taxon>Metazoa</taxon>
        <taxon>Ecdysozoa</taxon>
        <taxon>Arthropoda</taxon>
        <taxon>Chelicerata</taxon>
        <taxon>Arachnida</taxon>
        <taxon>Araneae</taxon>
        <taxon>Araneomorphae</taxon>
        <taxon>Entelegynae</taxon>
        <taxon>Araneoidea</taxon>
        <taxon>Linyphiidae</taxon>
        <taxon>Erigoninae</taxon>
        <taxon>Oedothorax</taxon>
    </lineage>
</organism>
<comment type="caution">
    <text evidence="1">The sequence shown here is derived from an EMBL/GenBank/DDBJ whole genome shotgun (WGS) entry which is preliminary data.</text>
</comment>
<dbReference type="EMBL" id="JAFNEN010000565">
    <property type="protein sequence ID" value="KAG8180402.1"/>
    <property type="molecule type" value="Genomic_DNA"/>
</dbReference>
<evidence type="ECO:0000313" key="1">
    <source>
        <dbReference type="EMBL" id="KAG8180402.1"/>
    </source>
</evidence>
<name>A0AAV6U758_9ARAC</name>
<reference evidence="1 2" key="1">
    <citation type="journal article" date="2022" name="Nat. Ecol. Evol.">
        <title>A masculinizing supergene underlies an exaggerated male reproductive morph in a spider.</title>
        <authorList>
            <person name="Hendrickx F."/>
            <person name="De Corte Z."/>
            <person name="Sonet G."/>
            <person name="Van Belleghem S.M."/>
            <person name="Kostlbacher S."/>
            <person name="Vangestel C."/>
        </authorList>
    </citation>
    <scope>NUCLEOTIDE SEQUENCE [LARGE SCALE GENOMIC DNA]</scope>
    <source>
        <strain evidence="1">W744_W776</strain>
    </source>
</reference>
<evidence type="ECO:0000313" key="2">
    <source>
        <dbReference type="Proteomes" id="UP000827092"/>
    </source>
</evidence>
<accession>A0AAV6U758</accession>
<gene>
    <name evidence="1" type="ORF">JTE90_025452</name>
</gene>
<dbReference type="PANTHER" id="PTHR33845:SF1">
    <property type="entry name" value="C2H2-TYPE DOMAIN-CONTAINING PROTEIN"/>
    <property type="match status" value="1"/>
</dbReference>
<sequence length="293" mass="33690">MDSSEQKDDTKYDFIMATENIFDWLKHNIRYVQQNKAKIDVLAKLNDTTCVWIRDWAQKVLPIKYRESQKEYFVSGRLSQCDQCIDPKDNAGCYAGNRYVETEYSKSNGLTLVLHNYNEPYQADRESAVAKRYIKAYVNSGHDLVTAEDVKKGILYQGGVKSSKVAIIEVNKDIASILIPKKITGISNYHSVQFAETEMIFWLYYDIGSGEKTGIKTTPEKALKEMRGKRNKDGTKAFLPTEYMTTQQIRSMLSRMASLTKKGKLVNIDEILEDDDTQQKNIEQEEDRNEVQV</sequence>
<protein>
    <submittedName>
        <fullName evidence="1">Uncharacterized protein</fullName>
    </submittedName>
</protein>
<dbReference type="PANTHER" id="PTHR33845">
    <property type="entry name" value="C2H2-TYPE DOMAIN-CONTAINING PROTEIN"/>
    <property type="match status" value="1"/>
</dbReference>
<dbReference type="Proteomes" id="UP000827092">
    <property type="component" value="Unassembled WGS sequence"/>
</dbReference>